<evidence type="ECO:0000256" key="3">
    <source>
        <dbReference type="ARBA" id="ARBA00023004"/>
    </source>
</evidence>
<feature type="region of interest" description="Disordered" evidence="5">
    <location>
        <begin position="73"/>
        <end position="92"/>
    </location>
</feature>
<protein>
    <submittedName>
        <fullName evidence="7">CDGSH iron-sulfur domain-containing protein</fullName>
    </submittedName>
</protein>
<evidence type="ECO:0000259" key="6">
    <source>
        <dbReference type="SMART" id="SM00704"/>
    </source>
</evidence>
<evidence type="ECO:0000313" key="7">
    <source>
        <dbReference type="EMBL" id="MFC7091527.1"/>
    </source>
</evidence>
<organism evidence="7 8">
    <name type="scientific">Halomonas salifodinae</name>
    <dbReference type="NCBI Taxonomy" id="438745"/>
    <lineage>
        <taxon>Bacteria</taxon>
        <taxon>Pseudomonadati</taxon>
        <taxon>Pseudomonadota</taxon>
        <taxon>Gammaproteobacteria</taxon>
        <taxon>Oceanospirillales</taxon>
        <taxon>Halomonadaceae</taxon>
        <taxon>Halomonas</taxon>
    </lineage>
</organism>
<feature type="domain" description="Iron-binding zinc finger CDGSH type" evidence="6">
    <location>
        <begin position="47"/>
        <end position="82"/>
    </location>
</feature>
<dbReference type="Proteomes" id="UP001596411">
    <property type="component" value="Unassembled WGS sequence"/>
</dbReference>
<gene>
    <name evidence="7" type="ORF">ACFQH5_18440</name>
</gene>
<name>A0ABW2F3S2_9GAMM</name>
<proteinExistence type="predicted"/>
<evidence type="ECO:0000256" key="1">
    <source>
        <dbReference type="ARBA" id="ARBA00022714"/>
    </source>
</evidence>
<keyword evidence="4" id="KW-0411">Iron-sulfur</keyword>
<keyword evidence="1" id="KW-0001">2Fe-2S</keyword>
<dbReference type="PANTHER" id="PTHR46491">
    <property type="entry name" value="CDGSH IRON SULFUR DOMAIN PROTEIN HOMOLOG"/>
    <property type="match status" value="1"/>
</dbReference>
<keyword evidence="8" id="KW-1185">Reference proteome</keyword>
<dbReference type="EMBL" id="JBHSZP010000038">
    <property type="protein sequence ID" value="MFC7091527.1"/>
    <property type="molecule type" value="Genomic_DNA"/>
</dbReference>
<evidence type="ECO:0000256" key="5">
    <source>
        <dbReference type="SAM" id="MobiDB-lite"/>
    </source>
</evidence>
<feature type="compositionally biased region" description="Basic and acidic residues" evidence="5">
    <location>
        <begin position="74"/>
        <end position="92"/>
    </location>
</feature>
<dbReference type="Gene3D" id="3.40.5.90">
    <property type="entry name" value="CDGSH iron-sulfur domain, mitoNEET-type"/>
    <property type="match status" value="2"/>
</dbReference>
<sequence length="92" mass="10106">MSQPVIADNKPRKVELEKGKAYDFCVCGRSRNQPFCDGSHRGTGFTPQRFVAEEDGAAFLCRCKHTGNAPFCDGTHKKFGQEQVGKEGPGRS</sequence>
<keyword evidence="2" id="KW-0479">Metal-binding</keyword>
<evidence type="ECO:0000256" key="2">
    <source>
        <dbReference type="ARBA" id="ARBA00022723"/>
    </source>
</evidence>
<dbReference type="Pfam" id="PF09360">
    <property type="entry name" value="zf-CDGSH"/>
    <property type="match status" value="2"/>
</dbReference>
<dbReference type="PANTHER" id="PTHR46491:SF3">
    <property type="entry name" value="CDGSH IRON-SULFUR DOMAIN-CONTAINING PROTEIN 3, MITOCHONDRIAL"/>
    <property type="match status" value="1"/>
</dbReference>
<accession>A0ABW2F3S2</accession>
<evidence type="ECO:0000313" key="8">
    <source>
        <dbReference type="Proteomes" id="UP001596411"/>
    </source>
</evidence>
<dbReference type="InterPro" id="IPR018967">
    <property type="entry name" value="FeS-contain_CDGSH-typ"/>
</dbReference>
<dbReference type="InterPro" id="IPR052950">
    <property type="entry name" value="CISD"/>
</dbReference>
<comment type="caution">
    <text evidence="7">The sequence shown here is derived from an EMBL/GenBank/DDBJ whole genome shotgun (WGS) entry which is preliminary data.</text>
</comment>
<evidence type="ECO:0000256" key="4">
    <source>
        <dbReference type="ARBA" id="ARBA00023014"/>
    </source>
</evidence>
<dbReference type="RefSeq" id="WP_346061360.1">
    <property type="nucleotide sequence ID" value="NZ_BAAADR010000004.1"/>
</dbReference>
<keyword evidence="3" id="KW-0408">Iron</keyword>
<reference evidence="8" key="1">
    <citation type="journal article" date="2019" name="Int. J. Syst. Evol. Microbiol.">
        <title>The Global Catalogue of Microorganisms (GCM) 10K type strain sequencing project: providing services to taxonomists for standard genome sequencing and annotation.</title>
        <authorList>
            <consortium name="The Broad Institute Genomics Platform"/>
            <consortium name="The Broad Institute Genome Sequencing Center for Infectious Disease"/>
            <person name="Wu L."/>
            <person name="Ma J."/>
        </authorList>
    </citation>
    <scope>NUCLEOTIDE SEQUENCE [LARGE SCALE GENOMIC DNA]</scope>
    <source>
        <strain evidence="8">CGMCC 1.13666</strain>
    </source>
</reference>
<feature type="domain" description="Iron-binding zinc finger CDGSH type" evidence="6">
    <location>
        <begin position="9"/>
        <end position="46"/>
    </location>
</feature>
<dbReference type="InterPro" id="IPR042216">
    <property type="entry name" value="MitoNEET_CISD"/>
</dbReference>
<dbReference type="SMART" id="SM00704">
    <property type="entry name" value="ZnF_CDGSH"/>
    <property type="match status" value="2"/>
</dbReference>